<organism evidence="7 8">
    <name type="scientific">Patella caerulea</name>
    <name type="common">Rayed Mediterranean limpet</name>
    <dbReference type="NCBI Taxonomy" id="87958"/>
    <lineage>
        <taxon>Eukaryota</taxon>
        <taxon>Metazoa</taxon>
        <taxon>Spiralia</taxon>
        <taxon>Lophotrochozoa</taxon>
        <taxon>Mollusca</taxon>
        <taxon>Gastropoda</taxon>
        <taxon>Patellogastropoda</taxon>
        <taxon>Patelloidea</taxon>
        <taxon>Patellidae</taxon>
        <taxon>Patella</taxon>
    </lineage>
</organism>
<dbReference type="AlphaFoldDB" id="A0AAN8J4P7"/>
<evidence type="ECO:0000256" key="5">
    <source>
        <dbReference type="SAM" id="MobiDB-lite"/>
    </source>
</evidence>
<accession>A0AAN8J4P7</accession>
<evidence type="ECO:0000256" key="2">
    <source>
        <dbReference type="ARBA" id="ARBA00010801"/>
    </source>
</evidence>
<reference evidence="7 8" key="1">
    <citation type="submission" date="2024-01" db="EMBL/GenBank/DDBJ databases">
        <title>The genome of the rayed Mediterranean limpet Patella caerulea (Linnaeus, 1758).</title>
        <authorList>
            <person name="Anh-Thu Weber A."/>
            <person name="Halstead-Nussloch G."/>
        </authorList>
    </citation>
    <scope>NUCLEOTIDE SEQUENCE [LARGE SCALE GENOMIC DNA]</scope>
    <source>
        <strain evidence="7">AATW-2023a</strain>
        <tissue evidence="7">Whole specimen</tissue>
    </source>
</reference>
<comment type="caution">
    <text evidence="7">The sequence shown here is derived from an EMBL/GenBank/DDBJ whole genome shotgun (WGS) entry which is preliminary data.</text>
</comment>
<feature type="compositionally biased region" description="Basic and acidic residues" evidence="5">
    <location>
        <begin position="220"/>
        <end position="237"/>
    </location>
</feature>
<evidence type="ECO:0000256" key="4">
    <source>
        <dbReference type="SAM" id="Coils"/>
    </source>
</evidence>
<evidence type="ECO:0000259" key="6">
    <source>
        <dbReference type="Pfam" id="PF07842"/>
    </source>
</evidence>
<evidence type="ECO:0000256" key="1">
    <source>
        <dbReference type="ARBA" id="ARBA00004123"/>
    </source>
</evidence>
<dbReference type="InterPro" id="IPR022783">
    <property type="entry name" value="GCFC_dom"/>
</dbReference>
<dbReference type="GO" id="GO:0003677">
    <property type="term" value="F:DNA binding"/>
    <property type="evidence" value="ECO:0007669"/>
    <property type="project" value="InterPro"/>
</dbReference>
<dbReference type="GO" id="GO:0005634">
    <property type="term" value="C:nucleus"/>
    <property type="evidence" value="ECO:0007669"/>
    <property type="project" value="UniProtKB-SubCell"/>
</dbReference>
<feature type="region of interest" description="Disordered" evidence="5">
    <location>
        <begin position="1"/>
        <end position="253"/>
    </location>
</feature>
<keyword evidence="3" id="KW-0539">Nucleus</keyword>
<keyword evidence="8" id="KW-1185">Reference proteome</keyword>
<feature type="compositionally biased region" description="Basic and acidic residues" evidence="5">
    <location>
        <begin position="110"/>
        <end position="158"/>
    </location>
</feature>
<feature type="compositionally biased region" description="Basic and acidic residues" evidence="5">
    <location>
        <begin position="473"/>
        <end position="487"/>
    </location>
</feature>
<dbReference type="PANTHER" id="PTHR12214:SF0">
    <property type="entry name" value="LD29489P"/>
    <property type="match status" value="1"/>
</dbReference>
<name>A0AAN8J4P7_PATCE</name>
<dbReference type="PANTHER" id="PTHR12214">
    <property type="entry name" value="GC-RICH SEQUENCE DNA-BINDING FACTOR"/>
    <property type="match status" value="1"/>
</dbReference>
<feature type="compositionally biased region" description="Basic residues" evidence="5">
    <location>
        <begin position="97"/>
        <end position="109"/>
    </location>
</feature>
<feature type="coiled-coil region" evidence="4">
    <location>
        <begin position="354"/>
        <end position="402"/>
    </location>
</feature>
<dbReference type="InterPro" id="IPR012890">
    <property type="entry name" value="GCFC2-like"/>
</dbReference>
<feature type="region of interest" description="Disordered" evidence="5">
    <location>
        <begin position="470"/>
        <end position="514"/>
    </location>
</feature>
<feature type="compositionally biased region" description="Basic residues" evidence="5">
    <location>
        <begin position="1"/>
        <end position="14"/>
    </location>
</feature>
<dbReference type="Pfam" id="PF07842">
    <property type="entry name" value="GCFC"/>
    <property type="match status" value="1"/>
</dbReference>
<dbReference type="GO" id="GO:0000398">
    <property type="term" value="P:mRNA splicing, via spliceosome"/>
    <property type="evidence" value="ECO:0007669"/>
    <property type="project" value="InterPro"/>
</dbReference>
<feature type="compositionally biased region" description="Acidic residues" evidence="5">
    <location>
        <begin position="163"/>
        <end position="176"/>
    </location>
</feature>
<keyword evidence="4" id="KW-0175">Coiled coil</keyword>
<sequence length="865" mass="101315">MSGMFKKPKRNFRKKLSENNSDEENGDSLPKKKESIPFLEDVDEMPNDKPMEVEQKNEVNNVKKEKKKKRAKEKSSTAPTVLSFDHDEDADTEFFKVKKSTQSRRLAKQLKKEKIVEKDVKDIDHGSTRKDRDSEQVIKDKSKDKADEKLKQLREELRTMNGDDAENLEGSDEEDEQHTFRAMLARGEIPDAKTIHMIRKQRQQARNDDFLPLDEPDQAAQKKKESRLVRDDEHDRSDDEEEERVDFTINNADRERQRMRDDFLAAEHGSDEESDHDRQWEAQQIRKAALMPGQEALTYDQNSSNSVPEPIINCNMNNLNSVATSNVPLTNQFKPFASLVRGKDSSNITMESIRKRLQERMNELDTVYRTHKLELDRLVHEVEDTEKEMEECTEKVPVLEKQYKFFQEMRGYVRDLVECLNEKVPTINSFETRMNNILRQRADILLQRRQQDVRDQCQDYMTNKKHQVVMETQEEHSRQRRVAEREARRSRRRRARESKNIFGHHDGLSSDDEENQSEISKFVVEKDDVVKGTERLFEDTVDDYSKLDSVRKQFEKWKFRYEDNYREAYIGLCIPKLVNPFIRLALVDWNPLKISVDFEEMEWYNSLMLFGCRGEDDIIPNPSDDDTKILPSVVDKIILPKITYLCQHVWDPMSTTQTSRLVNLVQKLVNDYPTVNAKNKNTQSLLKAIADRMKKSLDDDVFMPLYPKSVLENRSSGPTVFFHRQLWSCIKLLGNILSWQGILSSSVLQQLSLDGLLNRYIVLGLYSSCLTKEALEKSQAIISTFPKEWFIDLEEDKTLPKLENLCRYLLKVAEQLHKSSVMVKDSERLENRNYIKQISKFLILIHATDHAIFLSNTYSFKIGKV</sequence>
<feature type="compositionally biased region" description="Basic and acidic residues" evidence="5">
    <location>
        <begin position="46"/>
        <end position="63"/>
    </location>
</feature>
<gene>
    <name evidence="7" type="ORF">SNE40_020561</name>
</gene>
<protein>
    <recommendedName>
        <fullName evidence="6">GCF C-terminal domain-containing protein</fullName>
    </recommendedName>
</protein>
<feature type="domain" description="GCF C-terminal" evidence="6">
    <location>
        <begin position="547"/>
        <end position="760"/>
    </location>
</feature>
<evidence type="ECO:0000313" key="7">
    <source>
        <dbReference type="EMBL" id="KAK6169521.1"/>
    </source>
</evidence>
<evidence type="ECO:0000256" key="3">
    <source>
        <dbReference type="ARBA" id="ARBA00023242"/>
    </source>
</evidence>
<comment type="similarity">
    <text evidence="2">Belongs to the GCF family.</text>
</comment>
<feature type="compositionally biased region" description="Basic and acidic residues" evidence="5">
    <location>
        <begin position="497"/>
        <end position="508"/>
    </location>
</feature>
<evidence type="ECO:0000313" key="8">
    <source>
        <dbReference type="Proteomes" id="UP001347796"/>
    </source>
</evidence>
<proteinExistence type="inferred from homology"/>
<dbReference type="Proteomes" id="UP001347796">
    <property type="component" value="Unassembled WGS sequence"/>
</dbReference>
<dbReference type="EMBL" id="JAZGQO010000015">
    <property type="protein sequence ID" value="KAK6169521.1"/>
    <property type="molecule type" value="Genomic_DNA"/>
</dbReference>
<comment type="subcellular location">
    <subcellularLocation>
        <location evidence="1">Nucleus</location>
    </subcellularLocation>
</comment>